<evidence type="ECO:0000313" key="2">
    <source>
        <dbReference type="Proteomes" id="UP000499080"/>
    </source>
</evidence>
<proteinExistence type="predicted"/>
<organism evidence="1 2">
    <name type="scientific">Araneus ventricosus</name>
    <name type="common">Orbweaver spider</name>
    <name type="synonym">Epeira ventricosa</name>
    <dbReference type="NCBI Taxonomy" id="182803"/>
    <lineage>
        <taxon>Eukaryota</taxon>
        <taxon>Metazoa</taxon>
        <taxon>Ecdysozoa</taxon>
        <taxon>Arthropoda</taxon>
        <taxon>Chelicerata</taxon>
        <taxon>Arachnida</taxon>
        <taxon>Araneae</taxon>
        <taxon>Araneomorphae</taxon>
        <taxon>Entelegynae</taxon>
        <taxon>Araneoidea</taxon>
        <taxon>Araneidae</taxon>
        <taxon>Araneus</taxon>
    </lineage>
</organism>
<comment type="caution">
    <text evidence="1">The sequence shown here is derived from an EMBL/GenBank/DDBJ whole genome shotgun (WGS) entry which is preliminary data.</text>
</comment>
<dbReference type="Proteomes" id="UP000499080">
    <property type="component" value="Unassembled WGS sequence"/>
</dbReference>
<dbReference type="EMBL" id="BGPR01004088">
    <property type="protein sequence ID" value="GBM95763.1"/>
    <property type="molecule type" value="Genomic_DNA"/>
</dbReference>
<evidence type="ECO:0000313" key="1">
    <source>
        <dbReference type="EMBL" id="GBM95763.1"/>
    </source>
</evidence>
<name>A0A4Y2JZB9_ARAVE</name>
<gene>
    <name evidence="1" type="ORF">AVEN_182711_1</name>
</gene>
<accession>A0A4Y2JZB9</accession>
<sequence>MRRRRRNLRRENGPRLDERERRKFATRPFNYHTCSLFAFRQHRGLFNCDLDREENGTQQPLAKVKAAEEWIPKAAPISGNRWTQIYEQTSKDALHDLTFALTSSD</sequence>
<keyword evidence="2" id="KW-1185">Reference proteome</keyword>
<protein>
    <submittedName>
        <fullName evidence="1">Uncharacterized protein</fullName>
    </submittedName>
</protein>
<reference evidence="1 2" key="1">
    <citation type="journal article" date="2019" name="Sci. Rep.">
        <title>Orb-weaving spider Araneus ventricosus genome elucidates the spidroin gene catalogue.</title>
        <authorList>
            <person name="Kono N."/>
            <person name="Nakamura H."/>
            <person name="Ohtoshi R."/>
            <person name="Moran D.A.P."/>
            <person name="Shinohara A."/>
            <person name="Yoshida Y."/>
            <person name="Fujiwara M."/>
            <person name="Mori M."/>
            <person name="Tomita M."/>
            <person name="Arakawa K."/>
        </authorList>
    </citation>
    <scope>NUCLEOTIDE SEQUENCE [LARGE SCALE GENOMIC DNA]</scope>
</reference>
<dbReference type="AlphaFoldDB" id="A0A4Y2JZB9"/>